<reference evidence="2" key="1">
    <citation type="journal article" date="2019" name="Int. J. Syst. Evol. Microbiol.">
        <title>The Global Catalogue of Microorganisms (GCM) 10K type strain sequencing project: providing services to taxonomists for standard genome sequencing and annotation.</title>
        <authorList>
            <consortium name="The Broad Institute Genomics Platform"/>
            <consortium name="The Broad Institute Genome Sequencing Center for Infectious Disease"/>
            <person name="Wu L."/>
            <person name="Ma J."/>
        </authorList>
    </citation>
    <scope>NUCLEOTIDE SEQUENCE [LARGE SCALE GENOMIC DNA]</scope>
    <source>
        <strain evidence="2">JCM 19134</strain>
    </source>
</reference>
<organism evidence="1 2">
    <name type="scientific">Halioxenophilus aromaticivorans</name>
    <dbReference type="NCBI Taxonomy" id="1306992"/>
    <lineage>
        <taxon>Bacteria</taxon>
        <taxon>Pseudomonadati</taxon>
        <taxon>Pseudomonadota</taxon>
        <taxon>Gammaproteobacteria</taxon>
        <taxon>Alteromonadales</taxon>
        <taxon>Alteromonadaceae</taxon>
        <taxon>Halioxenophilus</taxon>
    </lineage>
</organism>
<protein>
    <submittedName>
        <fullName evidence="1">DUF1631 domain-containing protein</fullName>
    </submittedName>
</protein>
<dbReference type="Proteomes" id="UP001409585">
    <property type="component" value="Unassembled WGS sequence"/>
</dbReference>
<keyword evidence="2" id="KW-1185">Reference proteome</keyword>
<dbReference type="Pfam" id="PF07793">
    <property type="entry name" value="DUF1631"/>
    <property type="match status" value="1"/>
</dbReference>
<comment type="caution">
    <text evidence="1">The sequence shown here is derived from an EMBL/GenBank/DDBJ whole genome shotgun (WGS) entry which is preliminary data.</text>
</comment>
<dbReference type="AlphaFoldDB" id="A0AAV3U991"/>
<proteinExistence type="predicted"/>
<evidence type="ECO:0000313" key="1">
    <source>
        <dbReference type="EMBL" id="GAA4959949.1"/>
    </source>
</evidence>
<accession>A0AAV3U991</accession>
<sequence length="783" mass="87907">MHSRQTSPQSNAELQLIARLKSCQKIVVDYSEEQIRFFYQALCERVAEQSQAAGSNAEQNALIEIQRSFRHHLPELERHLCGALAEGFVKFKQGDLNTHPATSDDNHLSLLGNEELEEAIAVSSVARRADTRHVELLWLLNKRFSKLLGDLPVNDASNPVSPIQFCESFRKALGAIQVNLKAKLLAVDVFERHFMVKLDHVLNQVNEYLVGEGILPDLTFHQHSSQGDVPTAATQYQTEFVPDPASMEQAPTFGQPQFDQHASYEHQANLLRAIREIQNYGGLAAMDGHQAAPVSYDPVPISALAGFAGQYQTSPSRYSAGAMPPGAVAGGAAGGRPMTVFTNQQLVGALQSMQEQIVNIRQATADVLQPLQVAQITEQLTEQLAKEAADGAVEADDMHVIELVGMLFDYMLSDDCLPDNVKALLSYLHTPYLKVAFLDAEFFEQSEHPARLLLNNLAEAGVRWVANDGSSQFDIYEKIKTTVSRVLEEFTDDVRLFAELLVDFSSYTKKVLRRQELMEKRAMEKVHGEEKLREVKIRVNNEVRKRTDGKELPSALLLLLLQPWSDYLAFILLRYGDQSDSWARAVKFIDDIIWSVQPKNSPDDRARQLEMQDELLDQMEAGLETIGYDQGKSSKLVEALSRVQRTAITKREVETAPPPMRQKLEAMAAQKAGKAQVTSDRMSEEEVRLVESLKMIEFGTWFEFDEGQRLKVAWYNSKTSHYMLVDQTGKKVGMKTGLELARDMLARKARVIIGSTKPFFERALENIFETMQANPSKTPESVH</sequence>
<dbReference type="RefSeq" id="WP_345427781.1">
    <property type="nucleotide sequence ID" value="NZ_AP031496.1"/>
</dbReference>
<dbReference type="EMBL" id="BAABLX010000078">
    <property type="protein sequence ID" value="GAA4959949.1"/>
    <property type="molecule type" value="Genomic_DNA"/>
</dbReference>
<name>A0AAV3U991_9ALTE</name>
<gene>
    <name evidence="1" type="ORF">GCM10025791_46470</name>
</gene>
<dbReference type="InterPro" id="IPR012434">
    <property type="entry name" value="DUF1631"/>
</dbReference>
<evidence type="ECO:0000313" key="2">
    <source>
        <dbReference type="Proteomes" id="UP001409585"/>
    </source>
</evidence>